<organism evidence="2 3">
    <name type="scientific">Agrococcus baldri</name>
    <dbReference type="NCBI Taxonomy" id="153730"/>
    <lineage>
        <taxon>Bacteria</taxon>
        <taxon>Bacillati</taxon>
        <taxon>Actinomycetota</taxon>
        <taxon>Actinomycetes</taxon>
        <taxon>Micrococcales</taxon>
        <taxon>Microbacteriaceae</taxon>
        <taxon>Agrococcus</taxon>
    </lineage>
</organism>
<evidence type="ECO:0008006" key="4">
    <source>
        <dbReference type="Google" id="ProtNLM"/>
    </source>
</evidence>
<dbReference type="Proteomes" id="UP000321749">
    <property type="component" value="Unassembled WGS sequence"/>
</dbReference>
<keyword evidence="1" id="KW-0732">Signal</keyword>
<evidence type="ECO:0000256" key="1">
    <source>
        <dbReference type="SAM" id="SignalP"/>
    </source>
</evidence>
<feature type="chain" id="PRO_5041729153" description="Lipoprotein" evidence="1">
    <location>
        <begin position="22"/>
        <end position="138"/>
    </location>
</feature>
<dbReference type="AlphaFoldDB" id="A0AA87UTA0"/>
<protein>
    <recommendedName>
        <fullName evidence="4">Lipoprotein</fullName>
    </recommendedName>
</protein>
<feature type="signal peptide" evidence="1">
    <location>
        <begin position="1"/>
        <end position="21"/>
    </location>
</feature>
<keyword evidence="3" id="KW-1185">Reference proteome</keyword>
<sequence>MARNHRAAGLLPAAALSAVLAGCASGPVALDSMQIEQVMEQVELEAPDRATVEEALRLSPAGTIGVLDAREATTGAEPAATPIPSPGAEHADWVVVSTCGSAGAVPSILLMALPPEEVEAFVAAPWGTNCDFTQLPQP</sequence>
<accession>A0AA87UTA0</accession>
<name>A0AA87UTA0_9MICO</name>
<reference evidence="2 3" key="1">
    <citation type="submission" date="2019-07" db="EMBL/GenBank/DDBJ databases">
        <title>Whole genome shotgun sequence of Agrococcus baldri NBRC 103055.</title>
        <authorList>
            <person name="Hosoyama A."/>
            <person name="Uohara A."/>
            <person name="Ohji S."/>
            <person name="Ichikawa N."/>
        </authorList>
    </citation>
    <scope>NUCLEOTIDE SEQUENCE [LARGE SCALE GENOMIC DNA]</scope>
    <source>
        <strain evidence="2 3">NBRC 103055</strain>
    </source>
</reference>
<dbReference type="PROSITE" id="PS51257">
    <property type="entry name" value="PROKAR_LIPOPROTEIN"/>
    <property type="match status" value="1"/>
</dbReference>
<dbReference type="RefSeq" id="WP_146796990.1">
    <property type="nucleotide sequence ID" value="NZ_BJUU01000027.1"/>
</dbReference>
<gene>
    <name evidence="2" type="ORF">ABA31_27850</name>
</gene>
<evidence type="ECO:0000313" key="2">
    <source>
        <dbReference type="EMBL" id="GEK81434.1"/>
    </source>
</evidence>
<dbReference type="EMBL" id="BJUU01000027">
    <property type="protein sequence ID" value="GEK81434.1"/>
    <property type="molecule type" value="Genomic_DNA"/>
</dbReference>
<comment type="caution">
    <text evidence="2">The sequence shown here is derived from an EMBL/GenBank/DDBJ whole genome shotgun (WGS) entry which is preliminary data.</text>
</comment>
<evidence type="ECO:0000313" key="3">
    <source>
        <dbReference type="Proteomes" id="UP000321749"/>
    </source>
</evidence>
<proteinExistence type="predicted"/>